<reference evidence="4" key="1">
    <citation type="submission" date="2020-05" db="EMBL/GenBank/DDBJ databases">
        <authorList>
            <person name="Chiriac C."/>
            <person name="Salcher M."/>
            <person name="Ghai R."/>
            <person name="Kavagutti S V."/>
        </authorList>
    </citation>
    <scope>NUCLEOTIDE SEQUENCE</scope>
</reference>
<dbReference type="SUPFAM" id="SSF55781">
    <property type="entry name" value="GAF domain-like"/>
    <property type="match status" value="1"/>
</dbReference>
<dbReference type="EMBL" id="CAEZUL010000020">
    <property type="protein sequence ID" value="CAB4593841.1"/>
    <property type="molecule type" value="Genomic_DNA"/>
</dbReference>
<evidence type="ECO:0000259" key="3">
    <source>
        <dbReference type="PROSITE" id="PS50921"/>
    </source>
</evidence>
<accession>A0A6J6FYD4</accession>
<evidence type="ECO:0000256" key="1">
    <source>
        <dbReference type="ARBA" id="ARBA00023015"/>
    </source>
</evidence>
<dbReference type="SUPFAM" id="SSF52172">
    <property type="entry name" value="CheY-like"/>
    <property type="match status" value="1"/>
</dbReference>
<name>A0A6J6FYD4_9ZZZZ</name>
<dbReference type="Gene3D" id="3.30.450.40">
    <property type="match status" value="1"/>
</dbReference>
<dbReference type="PROSITE" id="PS50921">
    <property type="entry name" value="ANTAR"/>
    <property type="match status" value="1"/>
</dbReference>
<dbReference type="InterPro" id="IPR005561">
    <property type="entry name" value="ANTAR"/>
</dbReference>
<organism evidence="4">
    <name type="scientific">freshwater metagenome</name>
    <dbReference type="NCBI Taxonomy" id="449393"/>
    <lineage>
        <taxon>unclassified sequences</taxon>
        <taxon>metagenomes</taxon>
        <taxon>ecological metagenomes</taxon>
    </lineage>
</organism>
<protein>
    <submittedName>
        <fullName evidence="4">Unannotated protein</fullName>
    </submittedName>
</protein>
<dbReference type="Pfam" id="PF03861">
    <property type="entry name" value="ANTAR"/>
    <property type="match status" value="1"/>
</dbReference>
<dbReference type="Gene3D" id="1.10.10.10">
    <property type="entry name" value="Winged helix-like DNA-binding domain superfamily/Winged helix DNA-binding domain"/>
    <property type="match status" value="1"/>
</dbReference>
<keyword evidence="2" id="KW-0804">Transcription</keyword>
<gene>
    <name evidence="4" type="ORF">UFOPK1808_00313</name>
</gene>
<dbReference type="InterPro" id="IPR011006">
    <property type="entry name" value="CheY-like_superfamily"/>
</dbReference>
<proteinExistence type="predicted"/>
<feature type="domain" description="ANTAR" evidence="3">
    <location>
        <begin position="155"/>
        <end position="216"/>
    </location>
</feature>
<dbReference type="SMART" id="SM01012">
    <property type="entry name" value="ANTAR"/>
    <property type="match status" value="1"/>
</dbReference>
<sequence>MKTQIKNKEIAEQFADLADVFSETVDDEGLRVLASICLQLSDLDSCLVFTTTIGNSIEFSALVSNTQATMPGSTSDEPNTLSQLAMRSLRPEFSLTSVNSAIVTEFAFPLRVHGRALGAIFIEGKGQRYLSAETIAVIQSVADLSASAIYQCHQIVQTRTLVSQLKGALDSRVVLEQAKGILAERMKIDFPTAFQELRNTARREQRPIHHVAAEIVSTLNK</sequence>
<evidence type="ECO:0000313" key="4">
    <source>
        <dbReference type="EMBL" id="CAB4593841.1"/>
    </source>
</evidence>
<evidence type="ECO:0000256" key="2">
    <source>
        <dbReference type="ARBA" id="ARBA00023163"/>
    </source>
</evidence>
<dbReference type="GO" id="GO:0003723">
    <property type="term" value="F:RNA binding"/>
    <property type="evidence" value="ECO:0007669"/>
    <property type="project" value="InterPro"/>
</dbReference>
<dbReference type="InterPro" id="IPR036388">
    <property type="entry name" value="WH-like_DNA-bd_sf"/>
</dbReference>
<dbReference type="InterPro" id="IPR029016">
    <property type="entry name" value="GAF-like_dom_sf"/>
</dbReference>
<dbReference type="AlphaFoldDB" id="A0A6J6FYD4"/>
<keyword evidence="1" id="KW-0805">Transcription regulation</keyword>